<dbReference type="InterPro" id="IPR016024">
    <property type="entry name" value="ARM-type_fold"/>
</dbReference>
<feature type="compositionally biased region" description="Polar residues" evidence="2">
    <location>
        <begin position="62"/>
        <end position="83"/>
    </location>
</feature>
<dbReference type="GO" id="GO:0015629">
    <property type="term" value="C:actin cytoskeleton"/>
    <property type="evidence" value="ECO:0007669"/>
    <property type="project" value="UniProtKB-ARBA"/>
</dbReference>
<feature type="compositionally biased region" description="Low complexity" evidence="2">
    <location>
        <begin position="84"/>
        <end position="94"/>
    </location>
</feature>
<dbReference type="HOGENOM" id="CLU_565176_0_0_1"/>
<dbReference type="eggNOG" id="KOG1922">
    <property type="taxonomic scope" value="Eukaryota"/>
</dbReference>
<dbReference type="PANTHER" id="PTHR47102:SF2">
    <property type="entry name" value="PROTEIN BNI1"/>
    <property type="match status" value="1"/>
</dbReference>
<dbReference type="PANTHER" id="PTHR47102">
    <property type="entry name" value="PROTEIN BNI1"/>
    <property type="match status" value="1"/>
</dbReference>
<evidence type="ECO:0000259" key="3">
    <source>
        <dbReference type="PROSITE" id="PS51232"/>
    </source>
</evidence>
<gene>
    <name evidence="4" type="ORF">GLOINDRAFT_31905</name>
</gene>
<feature type="domain" description="GBD/FH3" evidence="3">
    <location>
        <begin position="61"/>
        <end position="437"/>
    </location>
</feature>
<dbReference type="VEuPathDB" id="FungiDB:RhiirFUN_011712"/>
<evidence type="ECO:0000256" key="2">
    <source>
        <dbReference type="SAM" id="MobiDB-lite"/>
    </source>
</evidence>
<dbReference type="PROSITE" id="PS51232">
    <property type="entry name" value="GBD_FH3"/>
    <property type="match status" value="1"/>
</dbReference>
<dbReference type="GO" id="GO:0003779">
    <property type="term" value="F:actin binding"/>
    <property type="evidence" value="ECO:0007669"/>
    <property type="project" value="InterPro"/>
</dbReference>
<comment type="similarity">
    <text evidence="1">Belongs to the formin homology family. BNI1 subfamily.</text>
</comment>
<dbReference type="GO" id="GO:0032153">
    <property type="term" value="C:cell division site"/>
    <property type="evidence" value="ECO:0007669"/>
    <property type="project" value="UniProtKB-ARBA"/>
</dbReference>
<dbReference type="EMBL" id="KI289395">
    <property type="protein sequence ID" value="ESA08275.1"/>
    <property type="molecule type" value="Genomic_DNA"/>
</dbReference>
<name>U9TJG2_RHIID</name>
<dbReference type="InterPro" id="IPR010472">
    <property type="entry name" value="FH3_dom"/>
</dbReference>
<evidence type="ECO:0000313" key="4">
    <source>
        <dbReference type="EMBL" id="ESA08275.1"/>
    </source>
</evidence>
<reference evidence="4" key="1">
    <citation type="submission" date="2013-07" db="EMBL/GenBank/DDBJ databases">
        <title>The genome of an arbuscular mycorrhizal fungus provides insights into the evolution of the oldest plant symbiosis.</title>
        <authorList>
            <consortium name="DOE Joint Genome Institute"/>
            <person name="Tisserant E."/>
            <person name="Malbreil M."/>
            <person name="Kuo A."/>
            <person name="Kohler A."/>
            <person name="Symeonidi A."/>
            <person name="Balestrini R."/>
            <person name="Charron P."/>
            <person name="Duensing N."/>
            <person name="Frei-dit-Frey N."/>
            <person name="Gianinazzi-Pearson V."/>
            <person name="Gilbert B."/>
            <person name="Handa Y."/>
            <person name="Hijri M."/>
            <person name="Kaul R."/>
            <person name="Kawaguchi M."/>
            <person name="Krajinski F."/>
            <person name="Lammers P."/>
            <person name="Lapierre D."/>
            <person name="Masclaux F.G."/>
            <person name="Murat C."/>
            <person name="Morin E."/>
            <person name="Ndikumana S."/>
            <person name="Pagni M."/>
            <person name="Petitpierre D."/>
            <person name="Requena N."/>
            <person name="Rosikiewicz P."/>
            <person name="Riley R."/>
            <person name="Saito K."/>
            <person name="San Clemente H."/>
            <person name="Shapiro H."/>
            <person name="van Tuinen D."/>
            <person name="Becard G."/>
            <person name="Bonfante P."/>
            <person name="Paszkowski U."/>
            <person name="Shachar-Hill Y."/>
            <person name="Young J.P."/>
            <person name="Sanders I.R."/>
            <person name="Henrissat B."/>
            <person name="Rensing S.A."/>
            <person name="Grigoriev I.V."/>
            <person name="Corradi N."/>
            <person name="Roux C."/>
            <person name="Martin F."/>
        </authorList>
    </citation>
    <scope>NUCLEOTIDE SEQUENCE</scope>
    <source>
        <strain evidence="4">DAOM 197198</strain>
    </source>
</reference>
<dbReference type="SMART" id="SM01139">
    <property type="entry name" value="Drf_FH3"/>
    <property type="match status" value="1"/>
</dbReference>
<dbReference type="InterPro" id="IPR014768">
    <property type="entry name" value="GBD/FH3_dom"/>
</dbReference>
<dbReference type="Gene3D" id="1.25.10.10">
    <property type="entry name" value="Leucine-rich Repeat Variant"/>
    <property type="match status" value="1"/>
</dbReference>
<dbReference type="AlphaFoldDB" id="U9TJG2"/>
<dbReference type="Pfam" id="PF06371">
    <property type="entry name" value="Drf_GBD"/>
    <property type="match status" value="1"/>
</dbReference>
<feature type="region of interest" description="Disordered" evidence="2">
    <location>
        <begin position="59"/>
        <end position="94"/>
    </location>
</feature>
<proteinExistence type="inferred from homology"/>
<dbReference type="SMART" id="SM01140">
    <property type="entry name" value="Drf_GBD"/>
    <property type="match status" value="1"/>
</dbReference>
<dbReference type="Pfam" id="PF06367">
    <property type="entry name" value="Drf_FH3"/>
    <property type="match status" value="1"/>
</dbReference>
<dbReference type="GO" id="GO:0051301">
    <property type="term" value="P:cell division"/>
    <property type="evidence" value="ECO:0007669"/>
    <property type="project" value="UniProtKB-ARBA"/>
</dbReference>
<dbReference type="GO" id="GO:0031267">
    <property type="term" value="F:small GTPase binding"/>
    <property type="evidence" value="ECO:0007669"/>
    <property type="project" value="InterPro"/>
</dbReference>
<sequence>MLHNKRTLLEQNKALKKSNNIVNSTQLKQNINNDKDINYNNNNNLSPLKTNLRDIIAVNGNGVDSNKSPTSNGPSVNSDQGLHSPTSVQSQSQSSSKGFFSSWFGLSSTKVEGTPEFYVEKLLQKSISSKPLAERLQSLRVTLTTAKLSWIKDFIDCDGLAALENVLERYTTGTKRAISRNSDHDDRIQSECIRCLRVLLNTESGFNQVLKSPSLINSIVFCLHTPNNKLRSHVADVLAAICVMSLEGHQFALSAFSDFKQFHEEKFRFQYLVESLRGNKEEEESSAFMEYKTASLRLINAIVNSPEEVEERMLLRDEFHRRGLSELFAIFKTSNPPELLLNQIYLYEEENQDDVDELYEKVHDLVRDANDPISIIVGLIRQVEHDYDLYLRVTETLKNLLKIACNDPGEEENSQNDTWNIIELFIERISSVTNIKEEWQIFLNRFHDSIDDITGQYTIINENITNGQIDKMRNKLNELESKV</sequence>
<dbReference type="InterPro" id="IPR011989">
    <property type="entry name" value="ARM-like"/>
</dbReference>
<dbReference type="InterPro" id="IPR010473">
    <property type="entry name" value="GTPase-bd"/>
</dbReference>
<dbReference type="GO" id="GO:0005938">
    <property type="term" value="C:cell cortex"/>
    <property type="evidence" value="ECO:0007669"/>
    <property type="project" value="UniProtKB-ARBA"/>
</dbReference>
<dbReference type="InterPro" id="IPR051661">
    <property type="entry name" value="Actin_filament_regulator"/>
</dbReference>
<dbReference type="SUPFAM" id="SSF48371">
    <property type="entry name" value="ARM repeat"/>
    <property type="match status" value="1"/>
</dbReference>
<accession>U9TJG2</accession>
<dbReference type="GO" id="GO:0030036">
    <property type="term" value="P:actin cytoskeleton organization"/>
    <property type="evidence" value="ECO:0007669"/>
    <property type="project" value="InterPro"/>
</dbReference>
<organism evidence="4">
    <name type="scientific">Rhizophagus irregularis (strain DAOM 181602 / DAOM 197198 / MUCL 43194)</name>
    <name type="common">Arbuscular mycorrhizal fungus</name>
    <name type="synonym">Glomus intraradices</name>
    <dbReference type="NCBI Taxonomy" id="747089"/>
    <lineage>
        <taxon>Eukaryota</taxon>
        <taxon>Fungi</taxon>
        <taxon>Fungi incertae sedis</taxon>
        <taxon>Mucoromycota</taxon>
        <taxon>Glomeromycotina</taxon>
        <taxon>Glomeromycetes</taxon>
        <taxon>Glomerales</taxon>
        <taxon>Glomeraceae</taxon>
        <taxon>Rhizophagus</taxon>
    </lineage>
</organism>
<protein>
    <recommendedName>
        <fullName evidence="3">GBD/FH3 domain-containing protein</fullName>
    </recommendedName>
</protein>
<evidence type="ECO:0000256" key="1">
    <source>
        <dbReference type="ARBA" id="ARBA00037935"/>
    </source>
</evidence>